<sequence>MRCFYERHYSDDDEDSSFDAYGLPREDGETASSSGSEPQSQQRGKIEKLPLPDEICNAIDGICEATWSKWAASGPLTGPFADPQLSIDDSGPIRLPLSETVRTSGSRPDYGPSKQTFPEGMLLISQCRSPYPAMLALLH</sequence>
<reference evidence="2 3" key="1">
    <citation type="journal article" date="2011" name="PLoS Genet.">
        <title>Finished genome of the fungal wheat pathogen Mycosphaerella graminicola reveals dispensome structure, chromosome plasticity, and stealth pathogenesis.</title>
        <authorList>
            <person name="Goodwin S.B."/>
            <person name="Ben M'barek S."/>
            <person name="Dhillon B."/>
            <person name="Wittenberg A.H.J."/>
            <person name="Crane C.F."/>
            <person name="Hane J.K."/>
            <person name="Foster A.J."/>
            <person name="Van der Lee T.A.J."/>
            <person name="Grimwood J."/>
            <person name="Aerts A."/>
            <person name="Antoniw J."/>
            <person name="Bailey A."/>
            <person name="Bluhm B."/>
            <person name="Bowler J."/>
            <person name="Bristow J."/>
            <person name="van der Burgt A."/>
            <person name="Canto-Canche B."/>
            <person name="Churchill A.C.L."/>
            <person name="Conde-Ferraez L."/>
            <person name="Cools H.J."/>
            <person name="Coutinho P.M."/>
            <person name="Csukai M."/>
            <person name="Dehal P."/>
            <person name="De Wit P."/>
            <person name="Donzelli B."/>
            <person name="van de Geest H.C."/>
            <person name="van Ham R.C.H.J."/>
            <person name="Hammond-Kosack K.E."/>
            <person name="Henrissat B."/>
            <person name="Kilian A."/>
            <person name="Kobayashi A.K."/>
            <person name="Koopmann E."/>
            <person name="Kourmpetis Y."/>
            <person name="Kuzniar A."/>
            <person name="Lindquist E."/>
            <person name="Lombard V."/>
            <person name="Maliepaard C."/>
            <person name="Martins N."/>
            <person name="Mehrabi R."/>
            <person name="Nap J.P.H."/>
            <person name="Ponomarenko A."/>
            <person name="Rudd J.J."/>
            <person name="Salamov A."/>
            <person name="Schmutz J."/>
            <person name="Schouten H.J."/>
            <person name="Shapiro H."/>
            <person name="Stergiopoulos I."/>
            <person name="Torriani S.F.F."/>
            <person name="Tu H."/>
            <person name="de Vries R.P."/>
            <person name="Waalwijk C."/>
            <person name="Ware S.B."/>
            <person name="Wiebenga A."/>
            <person name="Zwiers L.-H."/>
            <person name="Oliver R.P."/>
            <person name="Grigoriev I.V."/>
            <person name="Kema G.H.J."/>
        </authorList>
    </citation>
    <scope>NUCLEOTIDE SEQUENCE [LARGE SCALE GENOMIC DNA]</scope>
    <source>
        <strain evidence="3">CBS 115943 / IPO323</strain>
    </source>
</reference>
<evidence type="ECO:0000256" key="1">
    <source>
        <dbReference type="SAM" id="MobiDB-lite"/>
    </source>
</evidence>
<evidence type="ECO:0000313" key="2">
    <source>
        <dbReference type="EMBL" id="EGP88867.1"/>
    </source>
</evidence>
<proteinExistence type="predicted"/>
<dbReference type="VEuPathDB" id="FungiDB:ZTRI_3.636"/>
<name>F9X6B6_ZYMTI</name>
<dbReference type="Proteomes" id="UP000008062">
    <property type="component" value="Chromosome 3"/>
</dbReference>
<dbReference type="GeneID" id="13404229"/>
<keyword evidence="3" id="KW-1185">Reference proteome</keyword>
<feature type="compositionally biased region" description="Basic and acidic residues" evidence="1">
    <location>
        <begin position="1"/>
        <end position="10"/>
    </location>
</feature>
<dbReference type="InParanoid" id="F9X6B6"/>
<dbReference type="KEGG" id="ztr:MYCGRDRAFT_91804"/>
<organism evidence="2 3">
    <name type="scientific">Zymoseptoria tritici (strain CBS 115943 / IPO323)</name>
    <name type="common">Speckled leaf blotch fungus</name>
    <name type="synonym">Septoria tritici</name>
    <dbReference type="NCBI Taxonomy" id="336722"/>
    <lineage>
        <taxon>Eukaryota</taxon>
        <taxon>Fungi</taxon>
        <taxon>Dikarya</taxon>
        <taxon>Ascomycota</taxon>
        <taxon>Pezizomycotina</taxon>
        <taxon>Dothideomycetes</taxon>
        <taxon>Dothideomycetidae</taxon>
        <taxon>Mycosphaerellales</taxon>
        <taxon>Mycosphaerellaceae</taxon>
        <taxon>Zymoseptoria</taxon>
    </lineage>
</organism>
<feature type="region of interest" description="Disordered" evidence="1">
    <location>
        <begin position="1"/>
        <end position="49"/>
    </location>
</feature>
<protein>
    <submittedName>
        <fullName evidence="2">Uncharacterized protein</fullName>
    </submittedName>
</protein>
<evidence type="ECO:0000313" key="3">
    <source>
        <dbReference type="Proteomes" id="UP000008062"/>
    </source>
</evidence>
<dbReference type="HOGENOM" id="CLU_1846719_0_0_1"/>
<dbReference type="EMBL" id="CM001198">
    <property type="protein sequence ID" value="EGP88867.1"/>
    <property type="molecule type" value="Genomic_DNA"/>
</dbReference>
<accession>F9X6B6</accession>
<gene>
    <name evidence="2" type="ORF">MYCGRDRAFT_91804</name>
</gene>
<feature type="compositionally biased region" description="Polar residues" evidence="1">
    <location>
        <begin position="30"/>
        <end position="43"/>
    </location>
</feature>
<dbReference type="AlphaFoldDB" id="F9X6B6"/>
<dbReference type="RefSeq" id="XP_003853891.1">
    <property type="nucleotide sequence ID" value="XM_003853843.1"/>
</dbReference>